<dbReference type="Proteomes" id="UP000562045">
    <property type="component" value="Unassembled WGS sequence"/>
</dbReference>
<dbReference type="PANTHER" id="PTHR35004:SF6">
    <property type="entry name" value="TRANSPOSASE"/>
    <property type="match status" value="1"/>
</dbReference>
<evidence type="ECO:0000256" key="1">
    <source>
        <dbReference type="SAM" id="MobiDB-lite"/>
    </source>
</evidence>
<accession>A0A7Y9ZEQ6</accession>
<dbReference type="PROSITE" id="PS50994">
    <property type="entry name" value="INTEGRASE"/>
    <property type="match status" value="1"/>
</dbReference>
<evidence type="ECO:0000313" key="4">
    <source>
        <dbReference type="Proteomes" id="UP000562045"/>
    </source>
</evidence>
<feature type="domain" description="Integrase catalytic" evidence="2">
    <location>
        <begin position="70"/>
        <end position="251"/>
    </location>
</feature>
<dbReference type="InterPro" id="IPR001584">
    <property type="entry name" value="Integrase_cat-core"/>
</dbReference>
<dbReference type="EMBL" id="JACBZM010000001">
    <property type="protein sequence ID" value="NYI44064.1"/>
    <property type="molecule type" value="Genomic_DNA"/>
</dbReference>
<name>A0A7Y9ZEQ6_9ACTN</name>
<dbReference type="Pfam" id="PF13683">
    <property type="entry name" value="rve_3"/>
    <property type="match status" value="1"/>
</dbReference>
<organism evidence="3 4">
    <name type="scientific">Nocardioides aromaticivorans</name>
    <dbReference type="NCBI Taxonomy" id="200618"/>
    <lineage>
        <taxon>Bacteria</taxon>
        <taxon>Bacillati</taxon>
        <taxon>Actinomycetota</taxon>
        <taxon>Actinomycetes</taxon>
        <taxon>Propionibacteriales</taxon>
        <taxon>Nocardioidaceae</taxon>
        <taxon>Nocardioides</taxon>
    </lineage>
</organism>
<dbReference type="PANTHER" id="PTHR35004">
    <property type="entry name" value="TRANSPOSASE RV3428C-RELATED"/>
    <property type="match status" value="1"/>
</dbReference>
<reference evidence="3 4" key="1">
    <citation type="submission" date="2020-07" db="EMBL/GenBank/DDBJ databases">
        <title>Sequencing the genomes of 1000 actinobacteria strains.</title>
        <authorList>
            <person name="Klenk H.-P."/>
        </authorList>
    </citation>
    <scope>NUCLEOTIDE SEQUENCE [LARGE SCALE GENOMIC DNA]</scope>
    <source>
        <strain evidence="3 4">DSM 15131</strain>
    </source>
</reference>
<dbReference type="InterPro" id="IPR012337">
    <property type="entry name" value="RNaseH-like_sf"/>
</dbReference>
<evidence type="ECO:0000313" key="3">
    <source>
        <dbReference type="EMBL" id="NYI44064.1"/>
    </source>
</evidence>
<sequence length="255" mass="29066">MTRRWGPARIAYHLGLNPSTVHQVLRRYGCPRLKWTDPATGTRIKTSSRDKNRYEHAAPGDLVHVDIKKLGRIPDGGGWHALGRGTAQDNRVHARRSRAARAGASPSRGYVYLHHAVDDHSRLAYSEILADERKETAAAFWKRARRFFAAHGITVKAVLTDNGSCYRSRLWAKTLGRRVKHRRTRPYRPQTNGKVERFNRTLLEEWAYATTYTSEADRAAAYPGWLHHYNHHRGHTSLKGKSPIDRVPNLPGQNS</sequence>
<dbReference type="InterPro" id="IPR036397">
    <property type="entry name" value="RNaseH_sf"/>
</dbReference>
<dbReference type="AlphaFoldDB" id="A0A7Y9ZEQ6"/>
<dbReference type="Gene3D" id="3.30.420.10">
    <property type="entry name" value="Ribonuclease H-like superfamily/Ribonuclease H"/>
    <property type="match status" value="1"/>
</dbReference>
<dbReference type="GO" id="GO:0015074">
    <property type="term" value="P:DNA integration"/>
    <property type="evidence" value="ECO:0007669"/>
    <property type="project" value="InterPro"/>
</dbReference>
<dbReference type="GO" id="GO:0003676">
    <property type="term" value="F:nucleic acid binding"/>
    <property type="evidence" value="ECO:0007669"/>
    <property type="project" value="InterPro"/>
</dbReference>
<protein>
    <submittedName>
        <fullName evidence="3">Transposase InsO family protein</fullName>
    </submittedName>
</protein>
<comment type="caution">
    <text evidence="3">The sequence shown here is derived from an EMBL/GenBank/DDBJ whole genome shotgun (WGS) entry which is preliminary data.</text>
</comment>
<dbReference type="NCBIfam" id="NF033577">
    <property type="entry name" value="transpos_IS481"/>
    <property type="match status" value="1"/>
</dbReference>
<proteinExistence type="predicted"/>
<gene>
    <name evidence="3" type="ORF">BJ993_001144</name>
</gene>
<dbReference type="SUPFAM" id="SSF53098">
    <property type="entry name" value="Ribonuclease H-like"/>
    <property type="match status" value="1"/>
</dbReference>
<evidence type="ECO:0000259" key="2">
    <source>
        <dbReference type="PROSITE" id="PS50994"/>
    </source>
</evidence>
<feature type="region of interest" description="Disordered" evidence="1">
    <location>
        <begin position="234"/>
        <end position="255"/>
    </location>
</feature>
<dbReference type="InterPro" id="IPR047656">
    <property type="entry name" value="IS481-like_transpos"/>
</dbReference>